<reference evidence="4 5" key="1">
    <citation type="submission" date="2018-10" db="EMBL/GenBank/DDBJ databases">
        <title>Draft genome sequence of the microsporidian Tubulinosema ratisbonensis.</title>
        <authorList>
            <person name="Polonais V."/>
            <person name="Peyretaillade E."/>
            <person name="Niehus S."/>
            <person name="Wawrzyniak I."/>
            <person name="Franchet A."/>
            <person name="Gaspin C."/>
            <person name="Reichstadt M."/>
            <person name="Belser C."/>
            <person name="Labadie K."/>
            <person name="Delbac F."/>
            <person name="Ferrandon D."/>
        </authorList>
    </citation>
    <scope>NUCLEOTIDE SEQUENCE [LARGE SCALE GENOMIC DNA]</scope>
    <source>
        <strain evidence="4 5">Franzen</strain>
    </source>
</reference>
<evidence type="ECO:0000256" key="1">
    <source>
        <dbReference type="SAM" id="Coils"/>
    </source>
</evidence>
<keyword evidence="4" id="KW-0675">Receptor</keyword>
<dbReference type="EMBL" id="RCSS01000181">
    <property type="protein sequence ID" value="RVD92585.1"/>
    <property type="molecule type" value="Genomic_DNA"/>
</dbReference>
<evidence type="ECO:0000259" key="3">
    <source>
        <dbReference type="Pfam" id="PF05529"/>
    </source>
</evidence>
<evidence type="ECO:0000313" key="5">
    <source>
        <dbReference type="Proteomes" id="UP000282876"/>
    </source>
</evidence>
<proteinExistence type="predicted"/>
<sequence length="186" mass="22328">MSITTNLVKGIALTQTLVFIYFLLPLKKSFKYKFLSVVKSEYIRPLHKVILAIYTMILLFFMDSVYRINTFEDIILKYYHKANTYLTGFTLFNGVILYRFLQIYNDTMQEEERTLILKKQCINQKEFVDKILKEVEDKKEEINKLTDEVKRYEVLNKQKTNNQKAYFDLLDKYNALKEITEPKKKK</sequence>
<gene>
    <name evidence="4" type="ORF">TUBRATIS_008970</name>
</gene>
<comment type="caution">
    <text evidence="4">The sequence shown here is derived from an EMBL/GenBank/DDBJ whole genome shotgun (WGS) entry which is preliminary data.</text>
</comment>
<keyword evidence="2" id="KW-0472">Membrane</keyword>
<evidence type="ECO:0000256" key="2">
    <source>
        <dbReference type="SAM" id="Phobius"/>
    </source>
</evidence>
<feature type="transmembrane region" description="Helical" evidence="2">
    <location>
        <begin position="45"/>
        <end position="62"/>
    </location>
</feature>
<accession>A0A437AMY3</accession>
<feature type="transmembrane region" description="Helical" evidence="2">
    <location>
        <begin position="6"/>
        <end position="24"/>
    </location>
</feature>
<dbReference type="VEuPathDB" id="MicrosporidiaDB:TUBRATIS_008970"/>
<keyword evidence="2" id="KW-0812">Transmembrane</keyword>
<dbReference type="Proteomes" id="UP000282876">
    <property type="component" value="Unassembled WGS sequence"/>
</dbReference>
<keyword evidence="1" id="KW-0175">Coiled coil</keyword>
<keyword evidence="5" id="KW-1185">Reference proteome</keyword>
<dbReference type="Pfam" id="PF05529">
    <property type="entry name" value="Bap31"/>
    <property type="match status" value="1"/>
</dbReference>
<dbReference type="OrthoDB" id="435607at2759"/>
<feature type="domain" description="BAP29/BAP31 transmembrane" evidence="3">
    <location>
        <begin position="1"/>
        <end position="72"/>
    </location>
</feature>
<keyword evidence="2" id="KW-1133">Transmembrane helix</keyword>
<evidence type="ECO:0000313" key="4">
    <source>
        <dbReference type="EMBL" id="RVD92585.1"/>
    </source>
</evidence>
<feature type="coiled-coil region" evidence="1">
    <location>
        <begin position="128"/>
        <end position="162"/>
    </location>
</feature>
<name>A0A437AMY3_9MICR</name>
<organism evidence="4 5">
    <name type="scientific">Tubulinosema ratisbonensis</name>
    <dbReference type="NCBI Taxonomy" id="291195"/>
    <lineage>
        <taxon>Eukaryota</taxon>
        <taxon>Fungi</taxon>
        <taxon>Fungi incertae sedis</taxon>
        <taxon>Microsporidia</taxon>
        <taxon>Tubulinosematoidea</taxon>
        <taxon>Tubulinosematidae</taxon>
        <taxon>Tubulinosema</taxon>
    </lineage>
</organism>
<dbReference type="AlphaFoldDB" id="A0A437AMY3"/>
<protein>
    <submittedName>
        <fullName evidence="4">B-cell receptor-associated 31</fullName>
    </submittedName>
</protein>
<dbReference type="InterPro" id="IPR040463">
    <property type="entry name" value="BAP29/BAP31_N"/>
</dbReference>